<dbReference type="OrthoDB" id="9989918at2"/>
<keyword evidence="2" id="KW-0812">Transmembrane</keyword>
<feature type="transmembrane region" description="Helical" evidence="2">
    <location>
        <begin position="282"/>
        <end position="301"/>
    </location>
</feature>
<feature type="transmembrane region" description="Helical" evidence="2">
    <location>
        <begin position="321"/>
        <end position="340"/>
    </location>
</feature>
<sequence>MATGNAPPPPPPSWGPPGPPPGPPPPWGPPPWGPPPPPVRGPGDGRAPGAQRGAYLLSGTLLLVFAGGVLAWLLNGLDQSGARPIDLIKAFFDPTHPVPERLLAPYEWVFTVALVAVGLLALAQRRFARGGALLLAFVLLALCLRQGVGALDATYREGFDDPDYGAWTALTYVGGFVIAVAIVVSLLRAREERRSSVTAPLGGAVLLVLAAIHIAWVIDRQRILADVNAFSWGDYARDLVDPSLLHAPLSLSGGVYFHEAALLVAAVVVGALAVANRPAARGAGVVVLALLTYLEVRAITLRFQLDWWDESFDSTRGVLDLLTHVVSIPLAVAGFALLLWPTRERGPGLGH</sequence>
<evidence type="ECO:0000313" key="5">
    <source>
        <dbReference type="Proteomes" id="UP000268652"/>
    </source>
</evidence>
<dbReference type="EMBL" id="RBDX01000020">
    <property type="protein sequence ID" value="RKN06432.1"/>
    <property type="molecule type" value="Genomic_DNA"/>
</dbReference>
<reference evidence="5 6" key="1">
    <citation type="submission" date="2018-09" db="EMBL/GenBank/DDBJ databases">
        <title>Streptomyces sp. nov. DS1-2, an endophytic actinomycete isolated from roots of Dendrobium scabrilingue.</title>
        <authorList>
            <person name="Kuncharoen N."/>
            <person name="Kudo T."/>
            <person name="Ohkuma M."/>
            <person name="Yuki M."/>
            <person name="Tanasupawat S."/>
        </authorList>
    </citation>
    <scope>NUCLEOTIDE SEQUENCE [LARGE SCALE GENOMIC DNA]</scope>
    <source>
        <strain evidence="3 6">AZ1-7</strain>
        <strain evidence="4 5">DS1-2</strain>
    </source>
</reference>
<comment type="caution">
    <text evidence="3">The sequence shown here is derived from an EMBL/GenBank/DDBJ whole genome shotgun (WGS) entry which is preliminary data.</text>
</comment>
<protein>
    <submittedName>
        <fullName evidence="3">Uncharacterized protein</fullName>
    </submittedName>
</protein>
<keyword evidence="2" id="KW-1133">Transmembrane helix</keyword>
<name>A0A3A9W0Z8_9ACTN</name>
<feature type="transmembrane region" description="Helical" evidence="2">
    <location>
        <begin position="103"/>
        <end position="123"/>
    </location>
</feature>
<dbReference type="Proteomes" id="UP000268652">
    <property type="component" value="Unassembled WGS sequence"/>
</dbReference>
<dbReference type="EMBL" id="RBDY01000014">
    <property type="protein sequence ID" value="RKN20309.1"/>
    <property type="molecule type" value="Genomic_DNA"/>
</dbReference>
<accession>A0A3A9W0Z8</accession>
<keyword evidence="5" id="KW-1185">Reference proteome</keyword>
<dbReference type="Proteomes" id="UP000275024">
    <property type="component" value="Unassembled WGS sequence"/>
</dbReference>
<feature type="transmembrane region" description="Helical" evidence="2">
    <location>
        <begin position="164"/>
        <end position="187"/>
    </location>
</feature>
<feature type="region of interest" description="Disordered" evidence="1">
    <location>
        <begin position="1"/>
        <end position="47"/>
    </location>
</feature>
<dbReference type="AlphaFoldDB" id="A0A3A9W0Z8"/>
<feature type="transmembrane region" description="Helical" evidence="2">
    <location>
        <begin position="199"/>
        <end position="218"/>
    </location>
</feature>
<feature type="transmembrane region" description="Helical" evidence="2">
    <location>
        <begin position="54"/>
        <end position="74"/>
    </location>
</feature>
<evidence type="ECO:0000256" key="2">
    <source>
        <dbReference type="SAM" id="Phobius"/>
    </source>
</evidence>
<evidence type="ECO:0000313" key="3">
    <source>
        <dbReference type="EMBL" id="RKN06432.1"/>
    </source>
</evidence>
<organism evidence="3 6">
    <name type="scientific">Streptomyces radicis</name>
    <dbReference type="NCBI Taxonomy" id="1750517"/>
    <lineage>
        <taxon>Bacteria</taxon>
        <taxon>Bacillati</taxon>
        <taxon>Actinomycetota</taxon>
        <taxon>Actinomycetes</taxon>
        <taxon>Kitasatosporales</taxon>
        <taxon>Streptomycetaceae</taxon>
        <taxon>Streptomyces</taxon>
    </lineage>
</organism>
<feature type="compositionally biased region" description="Pro residues" evidence="1">
    <location>
        <begin position="1"/>
        <end position="40"/>
    </location>
</feature>
<evidence type="ECO:0000313" key="6">
    <source>
        <dbReference type="Proteomes" id="UP000275024"/>
    </source>
</evidence>
<gene>
    <name evidence="4" type="ORF">D7318_19375</name>
    <name evidence="3" type="ORF">D7319_21785</name>
</gene>
<feature type="transmembrane region" description="Helical" evidence="2">
    <location>
        <begin position="255"/>
        <end position="275"/>
    </location>
</feature>
<evidence type="ECO:0000256" key="1">
    <source>
        <dbReference type="SAM" id="MobiDB-lite"/>
    </source>
</evidence>
<evidence type="ECO:0000313" key="4">
    <source>
        <dbReference type="EMBL" id="RKN20309.1"/>
    </source>
</evidence>
<keyword evidence="2" id="KW-0472">Membrane</keyword>
<feature type="transmembrane region" description="Helical" evidence="2">
    <location>
        <begin position="130"/>
        <end position="148"/>
    </location>
</feature>
<proteinExistence type="predicted"/>